<organism evidence="2 3">
    <name type="scientific">Botrytis deweyae</name>
    <dbReference type="NCBI Taxonomy" id="2478750"/>
    <lineage>
        <taxon>Eukaryota</taxon>
        <taxon>Fungi</taxon>
        <taxon>Dikarya</taxon>
        <taxon>Ascomycota</taxon>
        <taxon>Pezizomycotina</taxon>
        <taxon>Leotiomycetes</taxon>
        <taxon>Helotiales</taxon>
        <taxon>Sclerotiniaceae</taxon>
        <taxon>Botrytis</taxon>
    </lineage>
</organism>
<name>A0ABQ7IH60_9HELO</name>
<feature type="compositionally biased region" description="Polar residues" evidence="1">
    <location>
        <begin position="38"/>
        <end position="58"/>
    </location>
</feature>
<reference evidence="2 3" key="1">
    <citation type="journal article" date="2020" name="Genome Biol. Evol.">
        <title>Comparative genomics of Sclerotiniaceae.</title>
        <authorList>
            <person name="Valero Jimenez C.A."/>
            <person name="Steentjes M."/>
            <person name="Scholten O.E."/>
            <person name="Van Kan J.A.L."/>
        </authorList>
    </citation>
    <scope>NUCLEOTIDE SEQUENCE [LARGE SCALE GENOMIC DNA]</scope>
    <source>
        <strain evidence="2 3">B1</strain>
    </source>
</reference>
<proteinExistence type="predicted"/>
<comment type="caution">
    <text evidence="2">The sequence shown here is derived from an EMBL/GenBank/DDBJ whole genome shotgun (WGS) entry which is preliminary data.</text>
</comment>
<gene>
    <name evidence="2" type="ORF">EAE98_007628</name>
</gene>
<dbReference type="EMBL" id="RCSX01000018">
    <property type="protein sequence ID" value="KAF7923810.1"/>
    <property type="molecule type" value="Genomic_DNA"/>
</dbReference>
<dbReference type="GeneID" id="62234401"/>
<evidence type="ECO:0000256" key="1">
    <source>
        <dbReference type="SAM" id="MobiDB-lite"/>
    </source>
</evidence>
<evidence type="ECO:0000313" key="3">
    <source>
        <dbReference type="Proteomes" id="UP000783213"/>
    </source>
</evidence>
<dbReference type="Proteomes" id="UP000783213">
    <property type="component" value="Unassembled WGS sequence"/>
</dbReference>
<feature type="region of interest" description="Disordered" evidence="1">
    <location>
        <begin position="35"/>
        <end position="58"/>
    </location>
</feature>
<keyword evidence="3" id="KW-1185">Reference proteome</keyword>
<evidence type="ECO:0000313" key="2">
    <source>
        <dbReference type="EMBL" id="KAF7923810.1"/>
    </source>
</evidence>
<accession>A0ABQ7IH60</accession>
<protein>
    <submittedName>
        <fullName evidence="2">Uncharacterized protein</fullName>
    </submittedName>
</protein>
<sequence length="76" mass="8850">MQYSANHLEFLDFVPTVCTPYLYREDGAVPISRKFQRSHTGSIQPRKSRRTSVSSDRNPVTFCRKQTSESWLTCYS</sequence>
<dbReference type="RefSeq" id="XP_038808429.1">
    <property type="nucleotide sequence ID" value="XM_038955251.1"/>
</dbReference>